<protein>
    <submittedName>
        <fullName evidence="2">Uncharacterized protein</fullName>
    </submittedName>
</protein>
<proteinExistence type="predicted"/>
<feature type="compositionally biased region" description="Basic and acidic residues" evidence="1">
    <location>
        <begin position="1"/>
        <end position="14"/>
    </location>
</feature>
<evidence type="ECO:0000256" key="1">
    <source>
        <dbReference type="SAM" id="MobiDB-lite"/>
    </source>
</evidence>
<dbReference type="RefSeq" id="WP_085173480.1">
    <property type="nucleotide sequence ID" value="NZ_LQPC01000026.1"/>
</dbReference>
<dbReference type="AlphaFoldDB" id="A0A1X1WSD5"/>
<feature type="region of interest" description="Disordered" evidence="1">
    <location>
        <begin position="1"/>
        <end position="28"/>
    </location>
</feature>
<reference evidence="2 3" key="1">
    <citation type="submission" date="2016-01" db="EMBL/GenBank/DDBJ databases">
        <title>The new phylogeny of the genus Mycobacterium.</title>
        <authorList>
            <person name="Tarcisio F."/>
            <person name="Conor M."/>
            <person name="Antonella G."/>
            <person name="Elisabetta G."/>
            <person name="Giulia F.S."/>
            <person name="Sara T."/>
            <person name="Anna F."/>
            <person name="Clotilde B."/>
            <person name="Roberto B."/>
            <person name="Veronica D.S."/>
            <person name="Fabio R."/>
            <person name="Monica P."/>
            <person name="Olivier J."/>
            <person name="Enrico T."/>
            <person name="Nicola S."/>
        </authorList>
    </citation>
    <scope>NUCLEOTIDE SEQUENCE [LARGE SCALE GENOMIC DNA]</scope>
    <source>
        <strain evidence="2 3">DSM 45541</strain>
    </source>
</reference>
<evidence type="ECO:0000313" key="2">
    <source>
        <dbReference type="EMBL" id="ORV89517.1"/>
    </source>
</evidence>
<dbReference type="Proteomes" id="UP000193622">
    <property type="component" value="Unassembled WGS sequence"/>
</dbReference>
<organism evidence="2 3">
    <name type="scientific">Mycolicibacterium iranicum</name>
    <name type="common">Mycobacterium iranicum</name>
    <dbReference type="NCBI Taxonomy" id="912594"/>
    <lineage>
        <taxon>Bacteria</taxon>
        <taxon>Bacillati</taxon>
        <taxon>Actinomycetota</taxon>
        <taxon>Actinomycetes</taxon>
        <taxon>Mycobacteriales</taxon>
        <taxon>Mycobacteriaceae</taxon>
        <taxon>Mycolicibacterium</taxon>
    </lineage>
</organism>
<accession>A0A1X1WSD5</accession>
<name>A0A1X1WSD5_MYCIR</name>
<sequence>MAQHERGAGFDRSHNGPRNTPRLRLKRKASRSGYVDGAWWPHSNDLAAELPDLLAVLSVRLGAIARVAYSHAEWTMAPRKLHIENQLVQLDGYDRQPAHTLRVTGRSGWSVVLLTVPVQTHAQEAHGIMMAAATLDDASNVDSLLATARNC</sequence>
<dbReference type="Pfam" id="PF19457">
    <property type="entry name" value="DUF5994"/>
    <property type="match status" value="1"/>
</dbReference>
<comment type="caution">
    <text evidence="2">The sequence shown here is derived from an EMBL/GenBank/DDBJ whole genome shotgun (WGS) entry which is preliminary data.</text>
</comment>
<evidence type="ECO:0000313" key="3">
    <source>
        <dbReference type="Proteomes" id="UP000193622"/>
    </source>
</evidence>
<dbReference type="EMBL" id="LQPC01000026">
    <property type="protein sequence ID" value="ORV89517.1"/>
    <property type="molecule type" value="Genomic_DNA"/>
</dbReference>
<dbReference type="InterPro" id="IPR046036">
    <property type="entry name" value="DUF5994"/>
</dbReference>
<gene>
    <name evidence="2" type="ORF">AWC12_08815</name>
</gene>